<keyword evidence="3" id="KW-1185">Reference proteome</keyword>
<accession>A0A8H6I9R4</accession>
<keyword evidence="2" id="KW-0418">Kinase</keyword>
<gene>
    <name evidence="2" type="ORF">DFP72DRAFT_1061745</name>
</gene>
<name>A0A8H6I9R4_9AGAR</name>
<comment type="caution">
    <text evidence="2">The sequence shown here is derived from an EMBL/GenBank/DDBJ whole genome shotgun (WGS) entry which is preliminary data.</text>
</comment>
<dbReference type="InterPro" id="IPR000719">
    <property type="entry name" value="Prot_kinase_dom"/>
</dbReference>
<reference evidence="2 3" key="1">
    <citation type="submission" date="2020-07" db="EMBL/GenBank/DDBJ databases">
        <title>Comparative genomics of pyrophilous fungi reveals a link between fire events and developmental genes.</title>
        <authorList>
            <consortium name="DOE Joint Genome Institute"/>
            <person name="Steindorff A.S."/>
            <person name="Carver A."/>
            <person name="Calhoun S."/>
            <person name="Stillman K."/>
            <person name="Liu H."/>
            <person name="Lipzen A."/>
            <person name="Pangilinan J."/>
            <person name="Labutti K."/>
            <person name="Bruns T.D."/>
            <person name="Grigoriev I.V."/>
        </authorList>
    </citation>
    <scope>NUCLEOTIDE SEQUENCE [LARGE SCALE GENOMIC DNA]</scope>
    <source>
        <strain evidence="2 3">CBS 144469</strain>
    </source>
</reference>
<evidence type="ECO:0000313" key="3">
    <source>
        <dbReference type="Proteomes" id="UP000521943"/>
    </source>
</evidence>
<dbReference type="AlphaFoldDB" id="A0A8H6I9R4"/>
<dbReference type="EMBL" id="JACGCI010000009">
    <property type="protein sequence ID" value="KAF6761518.1"/>
    <property type="molecule type" value="Genomic_DNA"/>
</dbReference>
<dbReference type="PANTHER" id="PTHR44329">
    <property type="entry name" value="SERINE/THREONINE-PROTEIN KINASE TNNI3K-RELATED"/>
    <property type="match status" value="1"/>
</dbReference>
<dbReference type="SUPFAM" id="SSF56112">
    <property type="entry name" value="Protein kinase-like (PK-like)"/>
    <property type="match status" value="1"/>
</dbReference>
<keyword evidence="2" id="KW-0808">Transferase</keyword>
<proteinExistence type="predicted"/>
<dbReference type="PROSITE" id="PS50011">
    <property type="entry name" value="PROTEIN_KINASE_DOM"/>
    <property type="match status" value="1"/>
</dbReference>
<dbReference type="GO" id="GO:0005524">
    <property type="term" value="F:ATP binding"/>
    <property type="evidence" value="ECO:0007669"/>
    <property type="project" value="InterPro"/>
</dbReference>
<dbReference type="OrthoDB" id="346907at2759"/>
<evidence type="ECO:0000259" key="1">
    <source>
        <dbReference type="PROSITE" id="PS50011"/>
    </source>
</evidence>
<feature type="domain" description="Protein kinase" evidence="1">
    <location>
        <begin position="59"/>
        <end position="333"/>
    </location>
</feature>
<sequence length="347" mass="38771">MVFPGSLKSTAESQLLVIRRDLFLERSRRIAVLEALYRPTPTLESSTLESDIFSPRLIQRWYPSVKSSDRSDVYLGTLEGKCVALKGPRLYKIRRENAIELVISEASAMSVRHTNILEFLGVLVVDEGPCNLGMYLIFPYLEHGTVMEYLAANTRDNRTLLLRDVLRAVSNLHARGYAHGGIMGSNVLISSSRRAVLTGFGQSRSLDSPATFTTIGYIPYQPPELLEDHLSDNYTGPTKPGDVYSTACFGYEMFTDCIPFHDISPCASPRTRVCQILVQVAMGRRLPLKPTAVAAAYTSNGLTEEIWSLLEEAWNHDFQRRPSVDDLLQRSVFAEVVDERPPVPANV</sequence>
<dbReference type="Gene3D" id="1.10.510.10">
    <property type="entry name" value="Transferase(Phosphotransferase) domain 1"/>
    <property type="match status" value="1"/>
</dbReference>
<organism evidence="2 3">
    <name type="scientific">Ephemerocybe angulata</name>
    <dbReference type="NCBI Taxonomy" id="980116"/>
    <lineage>
        <taxon>Eukaryota</taxon>
        <taxon>Fungi</taxon>
        <taxon>Dikarya</taxon>
        <taxon>Basidiomycota</taxon>
        <taxon>Agaricomycotina</taxon>
        <taxon>Agaricomycetes</taxon>
        <taxon>Agaricomycetidae</taxon>
        <taxon>Agaricales</taxon>
        <taxon>Agaricineae</taxon>
        <taxon>Psathyrellaceae</taxon>
        <taxon>Ephemerocybe</taxon>
    </lineage>
</organism>
<dbReference type="InterPro" id="IPR011009">
    <property type="entry name" value="Kinase-like_dom_sf"/>
</dbReference>
<evidence type="ECO:0000313" key="2">
    <source>
        <dbReference type="EMBL" id="KAF6761518.1"/>
    </source>
</evidence>
<dbReference type="Proteomes" id="UP000521943">
    <property type="component" value="Unassembled WGS sequence"/>
</dbReference>
<dbReference type="InterPro" id="IPR051681">
    <property type="entry name" value="Ser/Thr_Kinases-Pseudokinases"/>
</dbReference>
<protein>
    <submittedName>
        <fullName evidence="2">Kinase-like domain-containing protein</fullName>
    </submittedName>
</protein>
<dbReference type="Pfam" id="PF00069">
    <property type="entry name" value="Pkinase"/>
    <property type="match status" value="1"/>
</dbReference>
<dbReference type="GO" id="GO:0004674">
    <property type="term" value="F:protein serine/threonine kinase activity"/>
    <property type="evidence" value="ECO:0007669"/>
    <property type="project" value="TreeGrafter"/>
</dbReference>